<comment type="caution">
    <text evidence="1">The sequence shown here is derived from an EMBL/GenBank/DDBJ whole genome shotgun (WGS) entry which is preliminary data.</text>
</comment>
<reference evidence="1" key="1">
    <citation type="submission" date="2019-10" db="EMBL/GenBank/DDBJ databases">
        <authorList>
            <consortium name="DOE Joint Genome Institute"/>
            <person name="Kuo A."/>
            <person name="Miyauchi S."/>
            <person name="Kiss E."/>
            <person name="Drula E."/>
            <person name="Kohler A."/>
            <person name="Sanchez-Garcia M."/>
            <person name="Andreopoulos B."/>
            <person name="Barry K.W."/>
            <person name="Bonito G."/>
            <person name="Buee M."/>
            <person name="Carver A."/>
            <person name="Chen C."/>
            <person name="Cichocki N."/>
            <person name="Clum A."/>
            <person name="Culley D."/>
            <person name="Crous P.W."/>
            <person name="Fauchery L."/>
            <person name="Girlanda M."/>
            <person name="Hayes R."/>
            <person name="Keri Z."/>
            <person name="Labutti K."/>
            <person name="Lipzen A."/>
            <person name="Lombard V."/>
            <person name="Magnuson J."/>
            <person name="Maillard F."/>
            <person name="Morin E."/>
            <person name="Murat C."/>
            <person name="Nolan M."/>
            <person name="Ohm R."/>
            <person name="Pangilinan J."/>
            <person name="Pereira M."/>
            <person name="Perotto S."/>
            <person name="Peter M."/>
            <person name="Riley R."/>
            <person name="Sitrit Y."/>
            <person name="Stielow B."/>
            <person name="Szollosi G."/>
            <person name="Zifcakova L."/>
            <person name="Stursova M."/>
            <person name="Spatafora J.W."/>
            <person name="Tedersoo L."/>
            <person name="Vaario L.-M."/>
            <person name="Yamada A."/>
            <person name="Yan M."/>
            <person name="Wang P."/>
            <person name="Xu J."/>
            <person name="Bruns T."/>
            <person name="Baldrian P."/>
            <person name="Vilgalys R."/>
            <person name="Henrissat B."/>
            <person name="Grigoriev I.V."/>
            <person name="Hibbett D."/>
            <person name="Nagy L.G."/>
            <person name="Martin F.M."/>
        </authorList>
    </citation>
    <scope>NUCLEOTIDE SEQUENCE</scope>
    <source>
        <strain evidence="1">P2</strain>
    </source>
</reference>
<proteinExistence type="predicted"/>
<protein>
    <submittedName>
        <fullName evidence="1">Uncharacterized protein</fullName>
    </submittedName>
</protein>
<evidence type="ECO:0000313" key="1">
    <source>
        <dbReference type="EMBL" id="KAF9646545.1"/>
    </source>
</evidence>
<gene>
    <name evidence="1" type="ORF">BDM02DRAFT_3118483</name>
</gene>
<name>A0ACB6ZAZ1_THEGA</name>
<keyword evidence="2" id="KW-1185">Reference proteome</keyword>
<reference evidence="1" key="2">
    <citation type="journal article" date="2020" name="Nat. Commun.">
        <title>Large-scale genome sequencing of mycorrhizal fungi provides insights into the early evolution of symbiotic traits.</title>
        <authorList>
            <person name="Miyauchi S."/>
            <person name="Kiss E."/>
            <person name="Kuo A."/>
            <person name="Drula E."/>
            <person name="Kohler A."/>
            <person name="Sanchez-Garcia M."/>
            <person name="Morin E."/>
            <person name="Andreopoulos B."/>
            <person name="Barry K.W."/>
            <person name="Bonito G."/>
            <person name="Buee M."/>
            <person name="Carver A."/>
            <person name="Chen C."/>
            <person name="Cichocki N."/>
            <person name="Clum A."/>
            <person name="Culley D."/>
            <person name="Crous P.W."/>
            <person name="Fauchery L."/>
            <person name="Girlanda M."/>
            <person name="Hayes R.D."/>
            <person name="Keri Z."/>
            <person name="LaButti K."/>
            <person name="Lipzen A."/>
            <person name="Lombard V."/>
            <person name="Magnuson J."/>
            <person name="Maillard F."/>
            <person name="Murat C."/>
            <person name="Nolan M."/>
            <person name="Ohm R.A."/>
            <person name="Pangilinan J."/>
            <person name="Pereira M.F."/>
            <person name="Perotto S."/>
            <person name="Peter M."/>
            <person name="Pfister S."/>
            <person name="Riley R."/>
            <person name="Sitrit Y."/>
            <person name="Stielow J.B."/>
            <person name="Szollosi G."/>
            <person name="Zifcakova L."/>
            <person name="Stursova M."/>
            <person name="Spatafora J.W."/>
            <person name="Tedersoo L."/>
            <person name="Vaario L.M."/>
            <person name="Yamada A."/>
            <person name="Yan M."/>
            <person name="Wang P."/>
            <person name="Xu J."/>
            <person name="Bruns T."/>
            <person name="Baldrian P."/>
            <person name="Vilgalys R."/>
            <person name="Dunand C."/>
            <person name="Henrissat B."/>
            <person name="Grigoriev I.V."/>
            <person name="Hibbett D."/>
            <person name="Nagy L.G."/>
            <person name="Martin F.M."/>
        </authorList>
    </citation>
    <scope>NUCLEOTIDE SEQUENCE</scope>
    <source>
        <strain evidence="1">P2</strain>
    </source>
</reference>
<evidence type="ECO:0000313" key="2">
    <source>
        <dbReference type="Proteomes" id="UP000886501"/>
    </source>
</evidence>
<organism evidence="1 2">
    <name type="scientific">Thelephora ganbajun</name>
    <name type="common">Ganba fungus</name>
    <dbReference type="NCBI Taxonomy" id="370292"/>
    <lineage>
        <taxon>Eukaryota</taxon>
        <taxon>Fungi</taxon>
        <taxon>Dikarya</taxon>
        <taxon>Basidiomycota</taxon>
        <taxon>Agaricomycotina</taxon>
        <taxon>Agaricomycetes</taxon>
        <taxon>Thelephorales</taxon>
        <taxon>Thelephoraceae</taxon>
        <taxon>Thelephora</taxon>
    </lineage>
</organism>
<sequence length="208" mass="22946">MAWFKKSKKSRQPPQPLASLGIPTHIAIGSLGLSADLDLGISSQAANNGRVSLVGSRDRSGDRRLHASGASTPTHGREDGVTLLLEREHEREVPSNAPNQQLSYDIPDLSSAESQSEVRNRVECEDRGTVTRQPPEPPPERISKDHHIGEDVDGSVQLGSRGEWWCSSGIPAWINSYQFQRESIETRHLGPRPLQWMPQRSPHGDSVL</sequence>
<dbReference type="Proteomes" id="UP000886501">
    <property type="component" value="Unassembled WGS sequence"/>
</dbReference>
<accession>A0ACB6ZAZ1</accession>
<dbReference type="EMBL" id="MU118055">
    <property type="protein sequence ID" value="KAF9646545.1"/>
    <property type="molecule type" value="Genomic_DNA"/>
</dbReference>